<reference evidence="3" key="1">
    <citation type="submission" date="2018-12" db="EMBL/GenBank/DDBJ databases">
        <authorList>
            <person name="Syme R.A."/>
            <person name="Farfan-Caceres L."/>
            <person name="Lichtenzveig J."/>
        </authorList>
    </citation>
    <scope>NUCLEOTIDE SEQUENCE</scope>
    <source>
        <strain evidence="3">Al4</strain>
    </source>
</reference>
<feature type="region of interest" description="Disordered" evidence="2">
    <location>
        <begin position="280"/>
        <end position="338"/>
    </location>
</feature>
<feature type="compositionally biased region" description="Polar residues" evidence="2">
    <location>
        <begin position="1"/>
        <end position="16"/>
    </location>
</feature>
<evidence type="ECO:0000313" key="4">
    <source>
        <dbReference type="Proteomes" id="UP000651452"/>
    </source>
</evidence>
<evidence type="ECO:0000313" key="3">
    <source>
        <dbReference type="EMBL" id="KAF9700261.1"/>
    </source>
</evidence>
<comment type="caution">
    <text evidence="3">The sequence shown here is derived from an EMBL/GenBank/DDBJ whole genome shotgun (WGS) entry which is preliminary data.</text>
</comment>
<organism evidence="3 4">
    <name type="scientific">Ascochyta lentis</name>
    <dbReference type="NCBI Taxonomy" id="205686"/>
    <lineage>
        <taxon>Eukaryota</taxon>
        <taxon>Fungi</taxon>
        <taxon>Dikarya</taxon>
        <taxon>Ascomycota</taxon>
        <taxon>Pezizomycotina</taxon>
        <taxon>Dothideomycetes</taxon>
        <taxon>Pleosporomycetidae</taxon>
        <taxon>Pleosporales</taxon>
        <taxon>Pleosporineae</taxon>
        <taxon>Didymellaceae</taxon>
        <taxon>Ascochyta</taxon>
    </lineage>
</organism>
<reference evidence="3" key="2">
    <citation type="submission" date="2020-09" db="EMBL/GenBank/DDBJ databases">
        <title>Reference genome assembly for Australian Ascochyta lentis isolate Al4.</title>
        <authorList>
            <person name="Lee R.C."/>
            <person name="Farfan-Caceres L.M."/>
            <person name="Debler J.W."/>
            <person name="Williams A.H."/>
            <person name="Henares B.M."/>
        </authorList>
    </citation>
    <scope>NUCLEOTIDE SEQUENCE</scope>
    <source>
        <strain evidence="3">Al4</strain>
    </source>
</reference>
<gene>
    <name evidence="3" type="ORF">EKO04_001369</name>
</gene>
<dbReference type="AlphaFoldDB" id="A0A8H7JAY8"/>
<protein>
    <submittedName>
        <fullName evidence="3">Uncharacterized protein</fullName>
    </submittedName>
</protein>
<dbReference type="OrthoDB" id="3799266at2759"/>
<evidence type="ECO:0000256" key="1">
    <source>
        <dbReference type="SAM" id="Coils"/>
    </source>
</evidence>
<proteinExistence type="predicted"/>
<feature type="compositionally biased region" description="Polar residues" evidence="2">
    <location>
        <begin position="314"/>
        <end position="326"/>
    </location>
</feature>
<dbReference type="Proteomes" id="UP000651452">
    <property type="component" value="Unassembled WGS sequence"/>
</dbReference>
<keyword evidence="1" id="KW-0175">Coiled coil</keyword>
<evidence type="ECO:0000256" key="2">
    <source>
        <dbReference type="SAM" id="MobiDB-lite"/>
    </source>
</evidence>
<name>A0A8H7JAY8_9PLEO</name>
<sequence length="338" mass="39058">MRSLQPSTSHSVQYGSRLTPATHGTLKTPSQAFKNPNLIPVLSRHTRNTAVVTPDINLQQDAEPEERLPQIWHPSIDDLVRRTAHDYDLVMNYERDAEGGQRWLPEDIATIRDVGKRLHSDIFALRRSQRAVAYQGDQDKKMMQQIKRDANFLKLLCERVQRAINKYEQKCEFELLRDGVYAQDEDGSFYKPTTPQQHVAEGEFLWDDVQPSIKGTEDDHLNIHNRHDRLVHKDRHDEIASTWKFQTPPEETQETHRRLPNRSLAVDFLFQQPSFDTVKLEAARQSPPRRSDRVFDSRTSNAHQDVPPGKAPSPCQQILHRSSPKLSQRIYPLSPQAS</sequence>
<feature type="region of interest" description="Disordered" evidence="2">
    <location>
        <begin position="1"/>
        <end position="32"/>
    </location>
</feature>
<keyword evidence="4" id="KW-1185">Reference proteome</keyword>
<feature type="coiled-coil region" evidence="1">
    <location>
        <begin position="143"/>
        <end position="170"/>
    </location>
</feature>
<accession>A0A8H7JAY8</accession>
<dbReference type="EMBL" id="RZGK01000003">
    <property type="protein sequence ID" value="KAF9700261.1"/>
    <property type="molecule type" value="Genomic_DNA"/>
</dbReference>